<proteinExistence type="predicted"/>
<evidence type="ECO:0000256" key="1">
    <source>
        <dbReference type="SAM" id="MobiDB-lite"/>
    </source>
</evidence>
<protein>
    <submittedName>
        <fullName evidence="2">Uncharacterized protein</fullName>
    </submittedName>
</protein>
<organism evidence="2 3">
    <name type="scientific">Caldibacillus debilis</name>
    <dbReference type="NCBI Taxonomy" id="301148"/>
    <lineage>
        <taxon>Bacteria</taxon>
        <taxon>Bacillati</taxon>
        <taxon>Bacillota</taxon>
        <taxon>Bacilli</taxon>
        <taxon>Bacillales</taxon>
        <taxon>Bacillaceae</taxon>
        <taxon>Caldibacillus</taxon>
    </lineage>
</organism>
<dbReference type="STRING" id="301148.B4135_3341"/>
<reference evidence="2 3" key="1">
    <citation type="submission" date="2016-01" db="EMBL/GenBank/DDBJ databases">
        <title>Draft Genome Sequences of Seven Thermophilic Sporeformers Isolated from Foods.</title>
        <authorList>
            <person name="Berendsen E.M."/>
            <person name="Wells-Bennik M.H."/>
            <person name="Krawcyk A.O."/>
            <person name="De Jong A."/>
            <person name="Holsappel S."/>
            <person name="Eijlander R.T."/>
            <person name="Kuipers O.P."/>
        </authorList>
    </citation>
    <scope>NUCLEOTIDE SEQUENCE [LARGE SCALE GENOMIC DNA]</scope>
    <source>
        <strain evidence="2 3">B4135</strain>
    </source>
</reference>
<dbReference type="Proteomes" id="UP000075683">
    <property type="component" value="Unassembled WGS sequence"/>
</dbReference>
<feature type="region of interest" description="Disordered" evidence="1">
    <location>
        <begin position="20"/>
        <end position="39"/>
    </location>
</feature>
<feature type="compositionally biased region" description="Low complexity" evidence="1">
    <location>
        <begin position="25"/>
        <end position="39"/>
    </location>
</feature>
<evidence type="ECO:0000313" key="2">
    <source>
        <dbReference type="EMBL" id="KYD11226.1"/>
    </source>
</evidence>
<accession>A0A150LH10</accession>
<comment type="caution">
    <text evidence="2">The sequence shown here is derived from an EMBL/GenBank/DDBJ whole genome shotgun (WGS) entry which is preliminary data.</text>
</comment>
<evidence type="ECO:0000313" key="3">
    <source>
        <dbReference type="Proteomes" id="UP000075683"/>
    </source>
</evidence>
<gene>
    <name evidence="2" type="ORF">B4135_3341</name>
</gene>
<dbReference type="EMBL" id="LQYT01000113">
    <property type="protein sequence ID" value="KYD11226.1"/>
    <property type="molecule type" value="Genomic_DNA"/>
</dbReference>
<sequence length="39" mass="3902">MTESFPFLPILAKKGGIKRGSLRAGKGISGSPTGISGIA</sequence>
<name>A0A150LH10_9BACI</name>
<dbReference type="AlphaFoldDB" id="A0A150LH10"/>